<dbReference type="Proteomes" id="UP000790347">
    <property type="component" value="Unassembled WGS sequence"/>
</dbReference>
<feature type="domain" description="C2H2-type" evidence="1">
    <location>
        <begin position="244"/>
        <end position="265"/>
    </location>
</feature>
<dbReference type="InterPro" id="IPR013087">
    <property type="entry name" value="Znf_C2H2_type"/>
</dbReference>
<proteinExistence type="predicted"/>
<dbReference type="SMART" id="SM00355">
    <property type="entry name" value="ZnF_C2H2"/>
    <property type="match status" value="6"/>
</dbReference>
<name>A0A922KVM1_DERFA</name>
<organism evidence="2 3">
    <name type="scientific">Dermatophagoides farinae</name>
    <name type="common">American house dust mite</name>
    <dbReference type="NCBI Taxonomy" id="6954"/>
    <lineage>
        <taxon>Eukaryota</taxon>
        <taxon>Metazoa</taxon>
        <taxon>Ecdysozoa</taxon>
        <taxon>Arthropoda</taxon>
        <taxon>Chelicerata</taxon>
        <taxon>Arachnida</taxon>
        <taxon>Acari</taxon>
        <taxon>Acariformes</taxon>
        <taxon>Sarcoptiformes</taxon>
        <taxon>Astigmata</taxon>
        <taxon>Psoroptidia</taxon>
        <taxon>Analgoidea</taxon>
        <taxon>Pyroglyphidae</taxon>
        <taxon>Dermatophagoidinae</taxon>
        <taxon>Dermatophagoides</taxon>
    </lineage>
</organism>
<dbReference type="AlphaFoldDB" id="A0A922KVM1"/>
<sequence length="417" mass="50213">MNTYFSDCVGFYFCPENPNNSKLINTNHDNGYEFYKCACIEQKRVFQSCGYATNVRNDFIEHVQHEHGHTNLICIYCHLKDSKKLKHFRKPITLAIHMDKFHTNQHFQCNSCSYRAITADHVNLHQLFCHHQSSLCSENRKIIYCNISQNETTNLTLKYFYDKYKIDRNTETNCQFQCLYCDCCWDVFQELIQHMVRFHPEYPLLYYFSRQNEIHLDQNISEFSTINGDHLDDDSDNDVNIQFCCFFCDNKFLTKIAIRKHLIEHLFDSTEKNRDEFFNNWIDSFISNQHSYREFYPECPICLKLVVNGENNDHRRLCSNQKAHYIEHSSYKKYKCILCYKDKREDYWLPELYHHITDHVHTIHPEKINLELKNILMDYSANNEDLIEYFDDDNLEALKRLERQYQKNLSSFSSKKN</sequence>
<evidence type="ECO:0000313" key="2">
    <source>
        <dbReference type="EMBL" id="KAH9497671.1"/>
    </source>
</evidence>
<comment type="caution">
    <text evidence="2">The sequence shown here is derived from an EMBL/GenBank/DDBJ whole genome shotgun (WGS) entry which is preliminary data.</text>
</comment>
<reference evidence="2" key="1">
    <citation type="submission" date="2013-05" db="EMBL/GenBank/DDBJ databases">
        <authorList>
            <person name="Yim A.K.Y."/>
            <person name="Chan T.F."/>
            <person name="Ji K.M."/>
            <person name="Liu X.Y."/>
            <person name="Zhou J.W."/>
            <person name="Li R.Q."/>
            <person name="Yang K.Y."/>
            <person name="Li J."/>
            <person name="Li M."/>
            <person name="Law P.T.W."/>
            <person name="Wu Y.L."/>
            <person name="Cai Z.L."/>
            <person name="Qin H."/>
            <person name="Bao Y."/>
            <person name="Leung R.K.K."/>
            <person name="Ng P.K.S."/>
            <person name="Zou J."/>
            <person name="Zhong X.J."/>
            <person name="Ran P.X."/>
            <person name="Zhong N.S."/>
            <person name="Liu Z.G."/>
            <person name="Tsui S.K.W."/>
        </authorList>
    </citation>
    <scope>NUCLEOTIDE SEQUENCE</scope>
    <source>
        <strain evidence="2">Derf</strain>
        <tissue evidence="2">Whole organism</tissue>
    </source>
</reference>
<protein>
    <recommendedName>
        <fullName evidence="1">C2H2-type domain-containing protein</fullName>
    </recommendedName>
</protein>
<evidence type="ECO:0000259" key="1">
    <source>
        <dbReference type="PROSITE" id="PS00028"/>
    </source>
</evidence>
<dbReference type="PROSITE" id="PS00028">
    <property type="entry name" value="ZINC_FINGER_C2H2_1"/>
    <property type="match status" value="1"/>
</dbReference>
<evidence type="ECO:0000313" key="3">
    <source>
        <dbReference type="Proteomes" id="UP000790347"/>
    </source>
</evidence>
<gene>
    <name evidence="2" type="ORF">DERF_013639</name>
</gene>
<reference evidence="2" key="2">
    <citation type="journal article" date="2022" name="Res Sq">
        <title>Comparative Genomics Reveals Insights into the Divergent Evolution of Astigmatic Mites and Household Pest Adaptations.</title>
        <authorList>
            <person name="Xiong Q."/>
            <person name="Wan A.T.-Y."/>
            <person name="Liu X.-Y."/>
            <person name="Fung C.S.-H."/>
            <person name="Xiao X."/>
            <person name="Malainual N."/>
            <person name="Hou J."/>
            <person name="Wang L."/>
            <person name="Wang M."/>
            <person name="Yang K."/>
            <person name="Cui Y."/>
            <person name="Leung E."/>
            <person name="Nong W."/>
            <person name="Shin S.-K."/>
            <person name="Au S."/>
            <person name="Jeong K.Y."/>
            <person name="Chew F.T."/>
            <person name="Hui J."/>
            <person name="Leung T.F."/>
            <person name="Tungtrongchitr A."/>
            <person name="Zhong N."/>
            <person name="Liu Z."/>
            <person name="Tsui S."/>
        </authorList>
    </citation>
    <scope>NUCLEOTIDE SEQUENCE</scope>
    <source>
        <strain evidence="2">Derf</strain>
        <tissue evidence="2">Whole organism</tissue>
    </source>
</reference>
<keyword evidence="3" id="KW-1185">Reference proteome</keyword>
<accession>A0A922KVM1</accession>
<dbReference type="EMBL" id="ASGP02000007">
    <property type="protein sequence ID" value="KAH9497671.1"/>
    <property type="molecule type" value="Genomic_DNA"/>
</dbReference>